<keyword evidence="10" id="KW-1185">Reference proteome</keyword>
<organism evidence="9 10">
    <name type="scientific">Streptosporangium fragile</name>
    <dbReference type="NCBI Taxonomy" id="46186"/>
    <lineage>
        <taxon>Bacteria</taxon>
        <taxon>Bacillati</taxon>
        <taxon>Actinomycetota</taxon>
        <taxon>Actinomycetes</taxon>
        <taxon>Streptosporangiales</taxon>
        <taxon>Streptosporangiaceae</taxon>
        <taxon>Streptosporangium</taxon>
    </lineage>
</organism>
<keyword evidence="3" id="KW-1003">Cell membrane</keyword>
<dbReference type="InterPro" id="IPR000515">
    <property type="entry name" value="MetI-like"/>
</dbReference>
<evidence type="ECO:0000256" key="7">
    <source>
        <dbReference type="RuleBase" id="RU363032"/>
    </source>
</evidence>
<comment type="subcellular location">
    <subcellularLocation>
        <location evidence="1 7">Cell membrane</location>
        <topology evidence="1 7">Multi-pass membrane protein</topology>
    </subcellularLocation>
</comment>
<dbReference type="PROSITE" id="PS50928">
    <property type="entry name" value="ABC_TM1"/>
    <property type="match status" value="1"/>
</dbReference>
<feature type="transmembrane region" description="Helical" evidence="7">
    <location>
        <begin position="240"/>
        <end position="263"/>
    </location>
</feature>
<gene>
    <name evidence="9" type="ORF">GCM10010517_42010</name>
</gene>
<dbReference type="RefSeq" id="WP_344974066.1">
    <property type="nucleotide sequence ID" value="NZ_BAAAVI010000029.1"/>
</dbReference>
<keyword evidence="2 7" id="KW-0813">Transport</keyword>
<dbReference type="Pfam" id="PF00528">
    <property type="entry name" value="BPD_transp_1"/>
    <property type="match status" value="1"/>
</dbReference>
<evidence type="ECO:0000256" key="4">
    <source>
        <dbReference type="ARBA" id="ARBA00022692"/>
    </source>
</evidence>
<evidence type="ECO:0000313" key="10">
    <source>
        <dbReference type="Proteomes" id="UP001500831"/>
    </source>
</evidence>
<evidence type="ECO:0000256" key="5">
    <source>
        <dbReference type="ARBA" id="ARBA00022989"/>
    </source>
</evidence>
<keyword evidence="6 7" id="KW-0472">Membrane</keyword>
<evidence type="ECO:0000256" key="6">
    <source>
        <dbReference type="ARBA" id="ARBA00023136"/>
    </source>
</evidence>
<dbReference type="Proteomes" id="UP001500831">
    <property type="component" value="Unassembled WGS sequence"/>
</dbReference>
<dbReference type="CDD" id="cd06261">
    <property type="entry name" value="TM_PBP2"/>
    <property type="match status" value="1"/>
</dbReference>
<dbReference type="PANTHER" id="PTHR43163">
    <property type="entry name" value="DIPEPTIDE TRANSPORT SYSTEM PERMEASE PROTEIN DPPB-RELATED"/>
    <property type="match status" value="1"/>
</dbReference>
<proteinExistence type="inferred from homology"/>
<evidence type="ECO:0000256" key="1">
    <source>
        <dbReference type="ARBA" id="ARBA00004651"/>
    </source>
</evidence>
<comment type="similarity">
    <text evidence="7">Belongs to the binding-protein-dependent transport system permease family.</text>
</comment>
<dbReference type="EMBL" id="BAAAVI010000029">
    <property type="protein sequence ID" value="GAA2879627.1"/>
    <property type="molecule type" value="Genomic_DNA"/>
</dbReference>
<dbReference type="InterPro" id="IPR035906">
    <property type="entry name" value="MetI-like_sf"/>
</dbReference>
<keyword evidence="5 7" id="KW-1133">Transmembrane helix</keyword>
<keyword evidence="4 7" id="KW-0812">Transmembrane</keyword>
<feature type="transmembrane region" description="Helical" evidence="7">
    <location>
        <begin position="134"/>
        <end position="157"/>
    </location>
</feature>
<feature type="transmembrane region" description="Helical" evidence="7">
    <location>
        <begin position="283"/>
        <end position="304"/>
    </location>
</feature>
<evidence type="ECO:0000259" key="8">
    <source>
        <dbReference type="PROSITE" id="PS50928"/>
    </source>
</evidence>
<name>A0ABN3VZQ5_9ACTN</name>
<accession>A0ABN3VZQ5</accession>
<dbReference type="Pfam" id="PF19300">
    <property type="entry name" value="BPD_transp_1_N"/>
    <property type="match status" value="1"/>
</dbReference>
<dbReference type="PANTHER" id="PTHR43163:SF6">
    <property type="entry name" value="DIPEPTIDE TRANSPORT SYSTEM PERMEASE PROTEIN DPPB-RELATED"/>
    <property type="match status" value="1"/>
</dbReference>
<dbReference type="InterPro" id="IPR045621">
    <property type="entry name" value="BPD_transp_1_N"/>
</dbReference>
<protein>
    <submittedName>
        <fullName evidence="9">ABC transporter permease</fullName>
    </submittedName>
</protein>
<evidence type="ECO:0000313" key="9">
    <source>
        <dbReference type="EMBL" id="GAA2879627.1"/>
    </source>
</evidence>
<feature type="domain" description="ABC transmembrane type-1" evidence="8">
    <location>
        <begin position="95"/>
        <end position="305"/>
    </location>
</feature>
<feature type="transmembrane region" description="Helical" evidence="7">
    <location>
        <begin position="101"/>
        <end position="122"/>
    </location>
</feature>
<sequence>MALFLLRRLTLLAVALSGTSLLVFLLLRLLPGDVAAIIGGVEATPEQLATLRARLGTDRPLPAQYASWAGGVLAGDFGHSMLNGVSVTDELGRKLVVTLPLTLAASVLAVLLAVPLGCYAALRHRSRDGAAVSAVGQLGIAVPSFWLGIMLAALFAVELRLLPAQGFPVDGWAEPAAAARSLILPVATLALAQSAVLLRFVRSATLEVLHADYMRTARAKGRTLASALLRHGLRNAAPPVISVLGVQIASLVVGAVVIEQTFTLPGVGKMLLADVGNRDLVKVQGTVLLLSGFVLVLGAAVDVVHRLVDPRLRAAT</sequence>
<evidence type="ECO:0000256" key="3">
    <source>
        <dbReference type="ARBA" id="ARBA00022475"/>
    </source>
</evidence>
<evidence type="ECO:0000256" key="2">
    <source>
        <dbReference type="ARBA" id="ARBA00022448"/>
    </source>
</evidence>
<dbReference type="Gene3D" id="1.10.3720.10">
    <property type="entry name" value="MetI-like"/>
    <property type="match status" value="1"/>
</dbReference>
<reference evidence="9 10" key="1">
    <citation type="journal article" date="2019" name="Int. J. Syst. Evol. Microbiol.">
        <title>The Global Catalogue of Microorganisms (GCM) 10K type strain sequencing project: providing services to taxonomists for standard genome sequencing and annotation.</title>
        <authorList>
            <consortium name="The Broad Institute Genomics Platform"/>
            <consortium name="The Broad Institute Genome Sequencing Center for Infectious Disease"/>
            <person name="Wu L."/>
            <person name="Ma J."/>
        </authorList>
    </citation>
    <scope>NUCLEOTIDE SEQUENCE [LARGE SCALE GENOMIC DNA]</scope>
    <source>
        <strain evidence="9 10">JCM 6242</strain>
    </source>
</reference>
<feature type="transmembrane region" description="Helical" evidence="7">
    <location>
        <begin position="177"/>
        <end position="198"/>
    </location>
</feature>
<dbReference type="SUPFAM" id="SSF161098">
    <property type="entry name" value="MetI-like"/>
    <property type="match status" value="1"/>
</dbReference>
<comment type="caution">
    <text evidence="9">The sequence shown here is derived from an EMBL/GenBank/DDBJ whole genome shotgun (WGS) entry which is preliminary data.</text>
</comment>